<dbReference type="Pfam" id="PF05138">
    <property type="entry name" value="PaaA_PaaC"/>
    <property type="match status" value="1"/>
</dbReference>
<gene>
    <name evidence="1" type="ORF">JWS13_01785</name>
</gene>
<dbReference type="InterPro" id="IPR007814">
    <property type="entry name" value="PaaA_PaaC"/>
</dbReference>
<organism evidence="1 2">
    <name type="scientific">Rhodococcus pseudokoreensis</name>
    <dbReference type="NCBI Taxonomy" id="2811421"/>
    <lineage>
        <taxon>Bacteria</taxon>
        <taxon>Bacillati</taxon>
        <taxon>Actinomycetota</taxon>
        <taxon>Actinomycetes</taxon>
        <taxon>Mycobacteriales</taxon>
        <taxon>Nocardiaceae</taxon>
        <taxon>Rhodococcus</taxon>
    </lineage>
</organism>
<proteinExistence type="predicted"/>
<geneLocation type="plasmid" evidence="1 2">
    <name>unnamed5</name>
</geneLocation>
<reference evidence="1 2" key="2">
    <citation type="journal article" date="2022" name="Arch. Microbiol.">
        <title>Rhodococcus pseudokoreensis sp. nov. isolated from the rhizosphere of young M26 apple rootstocks.</title>
        <authorList>
            <person name="Kampfer P."/>
            <person name="Glaeser S.P."/>
            <person name="Blom J."/>
            <person name="Wolf J."/>
            <person name="Benning S."/>
            <person name="Schloter M."/>
            <person name="Neumann-Schaal M."/>
        </authorList>
    </citation>
    <scope>NUCLEOTIDE SEQUENCE [LARGE SCALE GENOMIC DNA]</scope>
    <source>
        <strain evidence="1 2">R79</strain>
    </source>
</reference>
<dbReference type="Proteomes" id="UP000662986">
    <property type="component" value="Plasmid unnamed5"/>
</dbReference>
<reference evidence="1 2" key="1">
    <citation type="journal article" date="2021" name="Microbiol. Resour. Announc.">
        <title>Complete Genome Sequences of Two Rhodococcus sp. Strains with Large and Linear Chromosomes, Isolated from Apple Rhizosphere.</title>
        <authorList>
            <person name="Benning S."/>
            <person name="Brugnone N."/>
            <person name="Siani R."/>
            <person name="Kublik S."/>
            <person name="Schloter M."/>
            <person name="Rad V."/>
        </authorList>
    </citation>
    <scope>NUCLEOTIDE SEQUENCE [LARGE SCALE GENOMIC DNA]</scope>
    <source>
        <strain evidence="1 2">R79</strain>
    </source>
</reference>
<keyword evidence="2" id="KW-1185">Reference proteome</keyword>
<evidence type="ECO:0000313" key="2">
    <source>
        <dbReference type="Proteomes" id="UP000662986"/>
    </source>
</evidence>
<sequence length="243" mass="27607">MTASTVELPGRKIYAEGDPEIPQEFLELLTRMLTHHLENSTNPNYTELLNTLWAKGMTLIPDQRLKVTYAKLMQQEVEHGAITARILDGLGVGPVDGKIKQYLFHLPIDTFCDLAFFNALGDRVGCYIGETWDGVPYAPLLEVADRLHKDEVFHATFGMNNLRRIVATPEGLAEANEKVKIWWPAALDMFGRSDSDFSDVYVKWGLRQKNNEELRQQYIVDTRPMLEKLGIAVPADTANRRFL</sequence>
<accession>A0A974VX65</accession>
<dbReference type="PANTHER" id="PTHR30458:SF0">
    <property type="entry name" value="1,2-PHENYLACETYL-COA EPOXIDASE, SUBUNIT C"/>
    <property type="match status" value="1"/>
</dbReference>
<dbReference type="InterPro" id="IPR052703">
    <property type="entry name" value="Aromatic_CoA_ox/epox"/>
</dbReference>
<evidence type="ECO:0000313" key="1">
    <source>
        <dbReference type="EMBL" id="QSE87398.1"/>
    </source>
</evidence>
<dbReference type="RefSeq" id="WP_005254518.1">
    <property type="nucleotide sequence ID" value="NZ_CP070614.1"/>
</dbReference>
<dbReference type="PANTHER" id="PTHR30458">
    <property type="entry name" value="PHENYLACETIC ACID DEGRADATION PROTEIN PAA"/>
    <property type="match status" value="1"/>
</dbReference>
<name>A0A974VX65_9NOCA</name>
<dbReference type="InterPro" id="IPR009078">
    <property type="entry name" value="Ferritin-like_SF"/>
</dbReference>
<dbReference type="SUPFAM" id="SSF47240">
    <property type="entry name" value="Ferritin-like"/>
    <property type="match status" value="1"/>
</dbReference>
<dbReference type="EMBL" id="CP070614">
    <property type="protein sequence ID" value="QSE87398.1"/>
    <property type="molecule type" value="Genomic_DNA"/>
</dbReference>
<dbReference type="Gene3D" id="1.20.1260.10">
    <property type="match status" value="1"/>
</dbReference>
<keyword evidence="1" id="KW-0614">Plasmid</keyword>
<dbReference type="InterPro" id="IPR012347">
    <property type="entry name" value="Ferritin-like"/>
</dbReference>
<protein>
    <submittedName>
        <fullName evidence="1">Phenylacetate-CoA oxygenase subunit PaaI</fullName>
    </submittedName>
</protein>